<dbReference type="AlphaFoldDB" id="A0ABD6DQ54"/>
<evidence type="ECO:0008006" key="4">
    <source>
        <dbReference type="Google" id="ProtNLM"/>
    </source>
</evidence>
<feature type="region of interest" description="Disordered" evidence="1">
    <location>
        <begin position="1"/>
        <end position="20"/>
    </location>
</feature>
<reference evidence="2 3" key="1">
    <citation type="journal article" date="2019" name="Int. J. Syst. Evol. Microbiol.">
        <title>The Global Catalogue of Microorganisms (GCM) 10K type strain sequencing project: providing services to taxonomists for standard genome sequencing and annotation.</title>
        <authorList>
            <consortium name="The Broad Institute Genomics Platform"/>
            <consortium name="The Broad Institute Genome Sequencing Center for Infectious Disease"/>
            <person name="Wu L."/>
            <person name="Ma J."/>
        </authorList>
    </citation>
    <scope>NUCLEOTIDE SEQUENCE [LARGE SCALE GENOMIC DNA]</scope>
    <source>
        <strain evidence="2 3">CGMCC 1.10390</strain>
    </source>
</reference>
<proteinExistence type="predicted"/>
<dbReference type="Proteomes" id="UP001597034">
    <property type="component" value="Unassembled WGS sequence"/>
</dbReference>
<dbReference type="EMBL" id="JBHUDO010000003">
    <property type="protein sequence ID" value="MFD1646966.1"/>
    <property type="molecule type" value="Genomic_DNA"/>
</dbReference>
<evidence type="ECO:0000313" key="3">
    <source>
        <dbReference type="Proteomes" id="UP001597034"/>
    </source>
</evidence>
<gene>
    <name evidence="2" type="ORF">ACFSBL_14845</name>
</gene>
<dbReference type="RefSeq" id="WP_256400963.1">
    <property type="nucleotide sequence ID" value="NZ_JANHJR010000003.1"/>
</dbReference>
<evidence type="ECO:0000313" key="2">
    <source>
        <dbReference type="EMBL" id="MFD1646966.1"/>
    </source>
</evidence>
<comment type="caution">
    <text evidence="2">The sequence shown here is derived from an EMBL/GenBank/DDBJ whole genome shotgun (WGS) entry which is preliminary data.</text>
</comment>
<sequence>MADDDGSRRPTDGDDRTRRDVLRSLGVGAGTLAGLSAATRRALADTGDGLPDSFRVRGTETVTVRIDPEEVSVTRRRVSPDLERRYGRASRALVTTETYPRPEARSDDLPARDTRTIRRPWDTHYATAEEWETYYTERDVSTTEVSGDALARPSDCPKWYFEAVDGGYELKGPMNLAGSNTFIDMDEAVDTLTSNGWTDIVVQYNRYAWVPQNAQFEMQHQTAATGTFRILGGYHAKFWDTGDYVTMTAHEDDAVPHEAISYRTAENEIASVFEDASGVDAITDYYDFENGGDLDHDGFVTDLY</sequence>
<organism evidence="2 3">
    <name type="scientific">Haloarchaeobius litoreus</name>
    <dbReference type="NCBI Taxonomy" id="755306"/>
    <lineage>
        <taxon>Archaea</taxon>
        <taxon>Methanobacteriati</taxon>
        <taxon>Methanobacteriota</taxon>
        <taxon>Stenosarchaea group</taxon>
        <taxon>Halobacteria</taxon>
        <taxon>Halobacteriales</taxon>
        <taxon>Halorubellaceae</taxon>
        <taxon>Haloarchaeobius</taxon>
    </lineage>
</organism>
<name>A0ABD6DQ54_9EURY</name>
<dbReference type="PROSITE" id="PS51318">
    <property type="entry name" value="TAT"/>
    <property type="match status" value="1"/>
</dbReference>
<keyword evidence="3" id="KW-1185">Reference proteome</keyword>
<dbReference type="InterPro" id="IPR006311">
    <property type="entry name" value="TAT_signal"/>
</dbReference>
<evidence type="ECO:0000256" key="1">
    <source>
        <dbReference type="SAM" id="MobiDB-lite"/>
    </source>
</evidence>
<accession>A0ABD6DQ54</accession>
<protein>
    <recommendedName>
        <fullName evidence="4">Tat (Twin-arginine translocation) pathway signal sequence</fullName>
    </recommendedName>
</protein>